<dbReference type="STRING" id="1448320.A0A319DKL0"/>
<feature type="region of interest" description="Disordered" evidence="1">
    <location>
        <begin position="714"/>
        <end position="792"/>
    </location>
</feature>
<dbReference type="AlphaFoldDB" id="A0A319DKL0"/>
<name>A0A319DKL0_9EURO</name>
<feature type="compositionally biased region" description="Basic and acidic residues" evidence="1">
    <location>
        <begin position="126"/>
        <end position="143"/>
    </location>
</feature>
<feature type="region of interest" description="Disordered" evidence="1">
    <location>
        <begin position="279"/>
        <end position="310"/>
    </location>
</feature>
<sequence length="854" mass="93672">MVKYDIPTLLDLRHNARIDLTRFSDQAFGNNLLRQRKASTSVLSEQPVNRSRNASNYSRQSERTLSILDPALLHPSRQPSDPPQGVRAQTDAGFARFLKEHTSPKHQRVTAGGRIVPMEPVSPTPKPKDLVQSKNAKAGDDMMAKTAPGNENRSKPENRHLQPTDANASVKISKVTSQLAGSHANQPIIMHPGGTVDQQFSACGQTPNLLSAAATTGMFAQPSFPWSLDNQQLPQLGLQAPDINLSATSDYGMYNFGVDPYAWLPNMYQALTTQGPLTSPLPTAQPYPTVTTSSDTSTGSNTSSGGTTSIISQFPPGYDSVYPSLGLQWHQYAGGQVPVLTQPTVPSTLQAPAYQKSLEDAAKEHESLTGQLSRIDRYMAIHSWDLDPHSKKLLVEQRMGLVRELDTVRIYREHLEWASGRLNTNALLRQNVPNVATAPASMYTANILTGSQTLLGPGICAPSSNCAVPSFPMMPLANALTQPLAMSEPMNAAAAPFHSTADIHPYESNSVQADVRKSRSSLRENELLKPPRMMEKRVEPLRSDKEVQTSGEVRAKARDKPASGWKPPTRTGAPELRKVYDQIEDAVRRGDPLDGLLKELSAATSQLVQERMKEKEQSYGSLRSPLHTPRKHQAKAHLGSEACAVKGISDRHEAYAPFARPSRKLWKSGNDLRRPINGRKGLFTAEEDDDGKSTSSYLSTTDSWANIHEGDRYLDRQLPGDKGKGVCRDVLPERRPRDPFERPIASTEALRSTNRRSGDESSGAIGEHAIYKPRSPATLVSPNSSGRQTSVEDMRQPYPQLLTQYFNKDRGLAFQKAAALAVSQNVNAHGFLPPFEGVGNVPQPRRKAKECVEP</sequence>
<feature type="compositionally biased region" description="Basic and acidic residues" evidence="1">
    <location>
        <begin position="714"/>
        <end position="741"/>
    </location>
</feature>
<feature type="compositionally biased region" description="Polar residues" evidence="1">
    <location>
        <begin position="778"/>
        <end position="789"/>
    </location>
</feature>
<feature type="compositionally biased region" description="Low complexity" evidence="1">
    <location>
        <begin position="289"/>
        <end position="310"/>
    </location>
</feature>
<gene>
    <name evidence="2" type="ORF">BO71DRAFT_384943</name>
</gene>
<feature type="region of interest" description="Disordered" evidence="1">
    <location>
        <begin position="834"/>
        <end position="854"/>
    </location>
</feature>
<organism evidence="2 3">
    <name type="scientific">Aspergillus ellipticus CBS 707.79</name>
    <dbReference type="NCBI Taxonomy" id="1448320"/>
    <lineage>
        <taxon>Eukaryota</taxon>
        <taxon>Fungi</taxon>
        <taxon>Dikarya</taxon>
        <taxon>Ascomycota</taxon>
        <taxon>Pezizomycotina</taxon>
        <taxon>Eurotiomycetes</taxon>
        <taxon>Eurotiomycetidae</taxon>
        <taxon>Eurotiales</taxon>
        <taxon>Aspergillaceae</taxon>
        <taxon>Aspergillus</taxon>
        <taxon>Aspergillus subgen. Circumdati</taxon>
    </lineage>
</organism>
<feature type="compositionally biased region" description="Polar residues" evidence="1">
    <location>
        <begin position="39"/>
        <end position="59"/>
    </location>
</feature>
<accession>A0A319DKL0</accession>
<proteinExistence type="predicted"/>
<reference evidence="2 3" key="1">
    <citation type="submission" date="2018-02" db="EMBL/GenBank/DDBJ databases">
        <title>The genomes of Aspergillus section Nigri reveals drivers in fungal speciation.</title>
        <authorList>
            <consortium name="DOE Joint Genome Institute"/>
            <person name="Vesth T.C."/>
            <person name="Nybo J."/>
            <person name="Theobald S."/>
            <person name="Brandl J."/>
            <person name="Frisvad J.C."/>
            <person name="Nielsen K.F."/>
            <person name="Lyhne E.K."/>
            <person name="Kogle M.E."/>
            <person name="Kuo A."/>
            <person name="Riley R."/>
            <person name="Clum A."/>
            <person name="Nolan M."/>
            <person name="Lipzen A."/>
            <person name="Salamov A."/>
            <person name="Henrissat B."/>
            <person name="Wiebenga A."/>
            <person name="De vries R.P."/>
            <person name="Grigoriev I.V."/>
            <person name="Mortensen U.H."/>
            <person name="Andersen M.R."/>
            <person name="Baker S.E."/>
        </authorList>
    </citation>
    <scope>NUCLEOTIDE SEQUENCE [LARGE SCALE GENOMIC DNA]</scope>
    <source>
        <strain evidence="2 3">CBS 707.79</strain>
    </source>
</reference>
<evidence type="ECO:0000313" key="2">
    <source>
        <dbReference type="EMBL" id="PYH91793.1"/>
    </source>
</evidence>
<keyword evidence="3" id="KW-1185">Reference proteome</keyword>
<dbReference type="EMBL" id="KZ825934">
    <property type="protein sequence ID" value="PYH91793.1"/>
    <property type="molecule type" value="Genomic_DNA"/>
</dbReference>
<feature type="region of interest" description="Disordered" evidence="1">
    <location>
        <begin position="677"/>
        <end position="698"/>
    </location>
</feature>
<dbReference type="Proteomes" id="UP000247810">
    <property type="component" value="Unassembled WGS sequence"/>
</dbReference>
<feature type="compositionally biased region" description="Polar residues" evidence="1">
    <location>
        <begin position="279"/>
        <end position="288"/>
    </location>
</feature>
<feature type="compositionally biased region" description="Basic and acidic residues" evidence="1">
    <location>
        <begin position="514"/>
        <end position="561"/>
    </location>
</feature>
<feature type="region of interest" description="Disordered" evidence="1">
    <location>
        <begin position="39"/>
        <end position="62"/>
    </location>
</feature>
<feature type="region of interest" description="Disordered" evidence="1">
    <location>
        <begin position="510"/>
        <end position="573"/>
    </location>
</feature>
<dbReference type="VEuPathDB" id="FungiDB:BO71DRAFT_384943"/>
<evidence type="ECO:0000256" key="1">
    <source>
        <dbReference type="SAM" id="MobiDB-lite"/>
    </source>
</evidence>
<protein>
    <submittedName>
        <fullName evidence="2">Uncharacterized protein</fullName>
    </submittedName>
</protein>
<dbReference type="OrthoDB" id="5401902at2759"/>
<feature type="region of interest" description="Disordered" evidence="1">
    <location>
        <begin position="99"/>
        <end position="167"/>
    </location>
</feature>
<feature type="compositionally biased region" description="Basic and acidic residues" evidence="1">
    <location>
        <begin position="152"/>
        <end position="162"/>
    </location>
</feature>
<evidence type="ECO:0000313" key="3">
    <source>
        <dbReference type="Proteomes" id="UP000247810"/>
    </source>
</evidence>